<keyword evidence="2" id="KW-0347">Helicase</keyword>
<dbReference type="PANTHER" id="PTHR47957:SF3">
    <property type="entry name" value="ATP-DEPENDENT HELICASE HRQ1"/>
    <property type="match status" value="1"/>
</dbReference>
<name>A0A4V2GCX0_9ACTN</name>
<dbReference type="Pfam" id="PF00271">
    <property type="entry name" value="Helicase_C"/>
    <property type="match status" value="1"/>
</dbReference>
<accession>A0A4V2GCX0</accession>
<dbReference type="PANTHER" id="PTHR47957">
    <property type="entry name" value="ATP-DEPENDENT HELICASE HRQ1"/>
    <property type="match status" value="1"/>
</dbReference>
<dbReference type="Gene3D" id="3.40.50.300">
    <property type="entry name" value="P-loop containing nucleotide triphosphate hydrolases"/>
    <property type="match status" value="2"/>
</dbReference>
<proteinExistence type="predicted"/>
<dbReference type="GO" id="GO:0036297">
    <property type="term" value="P:interstrand cross-link repair"/>
    <property type="evidence" value="ECO:0007669"/>
    <property type="project" value="TreeGrafter"/>
</dbReference>
<feature type="domain" description="Helicase C-terminal" evidence="1">
    <location>
        <begin position="757"/>
        <end position="919"/>
    </location>
</feature>
<dbReference type="EMBL" id="SHLD01000001">
    <property type="protein sequence ID" value="RZU73626.1"/>
    <property type="molecule type" value="Genomic_DNA"/>
</dbReference>
<dbReference type="GO" id="GO:0043138">
    <property type="term" value="F:3'-5' DNA helicase activity"/>
    <property type="evidence" value="ECO:0007669"/>
    <property type="project" value="TreeGrafter"/>
</dbReference>
<sequence length="1045" mass="115783">MHAYDPVAVRDDLVQYLREQYLGPASGGEEVVQGRPDRIYLVGTLYPRGRSAERLDGSVLGDVSHDEELDEPVELANAWHPASAAISFLHDAVTLRCTVTAAVYEPEASDGGDGGRDRWRRRRLVQEPVEFSADTGAPVKRQNVLEDRARLVSVWRPVGERWLVTVALENLAEHDEADSPPPTEQCLFQVDVRCEAVGGSILPYPSSQELSADEEDEELRLLYRERRAYGVGHGCSVTWESGPDGTVTVVSTDMLPASIVPAVRAKGLSLPILNLARLADETLPVERLCAELSEFVLAYEEWIGKRETEAKGLEERYQPAAERLLERMRRAAHRMREGIQLLGDDKDQRPLLAFRLANAAMREQILQSSHVRKSPGSRGAPLPARQLPAAEPAWHPFQLGFQLLSLASTALDTHDDRETVDLIWFPTGGGKTEAYLGLAAFEMIRRRLYRGIHGGGTAVLTRYTLRLLTAQQFQRAATLICALEQLRETRPELRNTPPFSIGLWVGGETTPNSFQDAHQLTTELRKAQEPESPFQIQSCPWCGTPLLPSTKQQDSGAYGVRTTKHSFELFCPHAECPFHSLLPVCVVDEQMFQDPPTLLVATVDKLARLPWVTDAGSLFGLGNVPYDPPSLVIQDELHLLSGPLGTTVALYEAAVQNLIGWQGSRPKVVASTATIRAADHQVRGLFGSKVALFPPSGLTADNSFFAETDHDAPGRLYLGLMPQAHTQAFATVLTCVALLQAPRYLGLEGDALDAYWTVVAYHNSLRELGRTVTIARDDVESMLRARDNRDRPSRSLRRDGVVELTSNVSANQLPKLLARLERPVQHPEAIDLVATTNMLSVGIDISRLGLMLMNGQPKTTSEYIQATSRVGRANVPGLVVTLLRASKPRDRSHYEAFRAYHQALYRYVEPTSVTPWSLASRRRSLPAALVLLVRHGAGLRANDEAGDFRAGDPLVRAAVEKLCAIARKADPDEAQQVETDLRQLVDDWEHRSRRAEELGERLRYDSKNGPALLKDFGEQRDGWALMHSMRSVDRQVRVVAVGESL</sequence>
<dbReference type="OrthoDB" id="713315at2"/>
<organism evidence="2 3">
    <name type="scientific">Micromonospora kangleipakensis</name>
    <dbReference type="NCBI Taxonomy" id="1077942"/>
    <lineage>
        <taxon>Bacteria</taxon>
        <taxon>Bacillati</taxon>
        <taxon>Actinomycetota</taxon>
        <taxon>Actinomycetes</taxon>
        <taxon>Micromonosporales</taxon>
        <taxon>Micromonosporaceae</taxon>
        <taxon>Micromonospora</taxon>
    </lineage>
</organism>
<gene>
    <name evidence="2" type="ORF">EV384_2042</name>
</gene>
<dbReference type="GO" id="GO:0006289">
    <property type="term" value="P:nucleotide-excision repair"/>
    <property type="evidence" value="ECO:0007669"/>
    <property type="project" value="TreeGrafter"/>
</dbReference>
<keyword evidence="3" id="KW-1185">Reference proteome</keyword>
<keyword evidence="2" id="KW-0067">ATP-binding</keyword>
<evidence type="ECO:0000313" key="2">
    <source>
        <dbReference type="EMBL" id="RZU73626.1"/>
    </source>
</evidence>
<dbReference type="PROSITE" id="PS51194">
    <property type="entry name" value="HELICASE_CTER"/>
    <property type="match status" value="1"/>
</dbReference>
<dbReference type="Proteomes" id="UP000294114">
    <property type="component" value="Unassembled WGS sequence"/>
</dbReference>
<protein>
    <submittedName>
        <fullName evidence="2">Helicase-like protein</fullName>
    </submittedName>
</protein>
<reference evidence="2 3" key="1">
    <citation type="submission" date="2019-02" db="EMBL/GenBank/DDBJ databases">
        <title>Sequencing the genomes of 1000 actinobacteria strains.</title>
        <authorList>
            <person name="Klenk H.-P."/>
        </authorList>
    </citation>
    <scope>NUCLEOTIDE SEQUENCE [LARGE SCALE GENOMIC DNA]</scope>
    <source>
        <strain evidence="2 3">DSM 45612</strain>
    </source>
</reference>
<dbReference type="InterPro" id="IPR027417">
    <property type="entry name" value="P-loop_NTPase"/>
</dbReference>
<dbReference type="AlphaFoldDB" id="A0A4V2GCX0"/>
<evidence type="ECO:0000313" key="3">
    <source>
        <dbReference type="Proteomes" id="UP000294114"/>
    </source>
</evidence>
<evidence type="ECO:0000259" key="1">
    <source>
        <dbReference type="PROSITE" id="PS51194"/>
    </source>
</evidence>
<keyword evidence="2" id="KW-0378">Hydrolase</keyword>
<keyword evidence="2" id="KW-0547">Nucleotide-binding</keyword>
<dbReference type="CDD" id="cd18785">
    <property type="entry name" value="SF2_C"/>
    <property type="match status" value="1"/>
</dbReference>
<dbReference type="InterPro" id="IPR001650">
    <property type="entry name" value="Helicase_C-like"/>
</dbReference>
<dbReference type="SMART" id="SM00490">
    <property type="entry name" value="HELICc"/>
    <property type="match status" value="1"/>
</dbReference>
<comment type="caution">
    <text evidence="2">The sequence shown here is derived from an EMBL/GenBank/DDBJ whole genome shotgun (WGS) entry which is preliminary data.</text>
</comment>
<dbReference type="RefSeq" id="WP_130332284.1">
    <property type="nucleotide sequence ID" value="NZ_SHLD01000001.1"/>
</dbReference>
<dbReference type="SUPFAM" id="SSF52540">
    <property type="entry name" value="P-loop containing nucleoside triphosphate hydrolases"/>
    <property type="match status" value="2"/>
</dbReference>